<keyword evidence="6" id="KW-1185">Reference proteome</keyword>
<dbReference type="Pfam" id="PF12833">
    <property type="entry name" value="HTH_18"/>
    <property type="match status" value="1"/>
</dbReference>
<comment type="caution">
    <text evidence="5">The sequence shown here is derived from an EMBL/GenBank/DDBJ whole genome shotgun (WGS) entry which is preliminary data.</text>
</comment>
<evidence type="ECO:0000313" key="5">
    <source>
        <dbReference type="EMBL" id="MBN7797703.1"/>
    </source>
</evidence>
<dbReference type="PROSITE" id="PS01124">
    <property type="entry name" value="HTH_ARAC_FAMILY_2"/>
    <property type="match status" value="1"/>
</dbReference>
<dbReference type="AlphaFoldDB" id="A0A939IN41"/>
<dbReference type="PRINTS" id="PR00032">
    <property type="entry name" value="HTHARAC"/>
</dbReference>
<dbReference type="EMBL" id="JAFKCZ010000009">
    <property type="protein sequence ID" value="MBN7797703.1"/>
    <property type="molecule type" value="Genomic_DNA"/>
</dbReference>
<dbReference type="Proteomes" id="UP000664303">
    <property type="component" value="Unassembled WGS sequence"/>
</dbReference>
<evidence type="ECO:0000256" key="2">
    <source>
        <dbReference type="ARBA" id="ARBA00023125"/>
    </source>
</evidence>
<gene>
    <name evidence="5" type="ORF">JYP50_13915</name>
</gene>
<dbReference type="InterPro" id="IPR035418">
    <property type="entry name" value="AraC-bd_2"/>
</dbReference>
<dbReference type="GO" id="GO:0043565">
    <property type="term" value="F:sequence-specific DNA binding"/>
    <property type="evidence" value="ECO:0007669"/>
    <property type="project" value="InterPro"/>
</dbReference>
<protein>
    <submittedName>
        <fullName evidence="5">Helix-turn-helix domain-containing protein</fullName>
    </submittedName>
</protein>
<dbReference type="SMART" id="SM00342">
    <property type="entry name" value="HTH_ARAC"/>
    <property type="match status" value="1"/>
</dbReference>
<dbReference type="PANTHER" id="PTHR43280:SF31">
    <property type="entry name" value="TRANSCRIPTIONAL REGULATORY PROTEIN"/>
    <property type="match status" value="1"/>
</dbReference>
<evidence type="ECO:0000259" key="4">
    <source>
        <dbReference type="PROSITE" id="PS01124"/>
    </source>
</evidence>
<dbReference type="Pfam" id="PF14525">
    <property type="entry name" value="AraC_binding_2"/>
    <property type="match status" value="1"/>
</dbReference>
<keyword evidence="1" id="KW-0805">Transcription regulation</keyword>
<evidence type="ECO:0000256" key="3">
    <source>
        <dbReference type="ARBA" id="ARBA00023163"/>
    </source>
</evidence>
<dbReference type="RefSeq" id="WP_206561149.1">
    <property type="nucleotide sequence ID" value="NZ_JAFKCZ010000009.1"/>
</dbReference>
<dbReference type="Gene3D" id="1.10.10.60">
    <property type="entry name" value="Homeodomain-like"/>
    <property type="match status" value="1"/>
</dbReference>
<feature type="domain" description="HTH araC/xylS-type" evidence="4">
    <location>
        <begin position="209"/>
        <end position="310"/>
    </location>
</feature>
<evidence type="ECO:0000256" key="1">
    <source>
        <dbReference type="ARBA" id="ARBA00023015"/>
    </source>
</evidence>
<dbReference type="InterPro" id="IPR018060">
    <property type="entry name" value="HTH_AraC"/>
</dbReference>
<organism evidence="5 6">
    <name type="scientific">Parahaliea mediterranea</name>
    <dbReference type="NCBI Taxonomy" id="651086"/>
    <lineage>
        <taxon>Bacteria</taxon>
        <taxon>Pseudomonadati</taxon>
        <taxon>Pseudomonadota</taxon>
        <taxon>Gammaproteobacteria</taxon>
        <taxon>Cellvibrionales</taxon>
        <taxon>Halieaceae</taxon>
        <taxon>Parahaliea</taxon>
    </lineage>
</organism>
<dbReference type="InterPro" id="IPR020449">
    <property type="entry name" value="Tscrpt_reg_AraC-type_HTH"/>
</dbReference>
<name>A0A939IN41_9GAMM</name>
<keyword evidence="3" id="KW-0804">Transcription</keyword>
<dbReference type="PANTHER" id="PTHR43280">
    <property type="entry name" value="ARAC-FAMILY TRANSCRIPTIONAL REGULATOR"/>
    <property type="match status" value="1"/>
</dbReference>
<keyword evidence="2" id="KW-0238">DNA-binding</keyword>
<reference evidence="5" key="1">
    <citation type="submission" date="2021-02" db="EMBL/GenBank/DDBJ databases">
        <title>PHA producing bacteria isolated from coastal sediment in Guangdong, Shenzhen.</title>
        <authorList>
            <person name="Zheng W."/>
            <person name="Yu S."/>
            <person name="Huang Y."/>
        </authorList>
    </citation>
    <scope>NUCLEOTIDE SEQUENCE</scope>
    <source>
        <strain evidence="5">TN14-10</strain>
    </source>
</reference>
<proteinExistence type="predicted"/>
<accession>A0A939IN41</accession>
<dbReference type="SUPFAM" id="SSF46689">
    <property type="entry name" value="Homeodomain-like"/>
    <property type="match status" value="1"/>
</dbReference>
<dbReference type="InterPro" id="IPR009057">
    <property type="entry name" value="Homeodomain-like_sf"/>
</dbReference>
<evidence type="ECO:0000313" key="6">
    <source>
        <dbReference type="Proteomes" id="UP000664303"/>
    </source>
</evidence>
<sequence>MFAVYDTASLDVADRQDYWLDFLRELYPPCEISFSSKRDFRCRAETNTIKAIQLAVGAGEAHAVANRSQSSVLPDGLTLNLSIAGTTCIEQNGQRFRLKPYEFVLLDQRRPYLIRHENDYQMMTLQIPRQLLVSRLTNPGMALGNTFCAGRGHGLVAARFLASLGDSIRELTAEDDRLLEDSIITIVANAINALGSPDRKRKRHADDLRQAKAVIERHFHEPGFGRTDVADASRLPVRELNRLFAAEGTSISRHIKSCRLRHAARLLTTPGLEGLSITEVAYRSGFNDISHFCQSFRGMHGMSPNEFRRKHPGDRATTAIVKV</sequence>
<dbReference type="GO" id="GO:0003700">
    <property type="term" value="F:DNA-binding transcription factor activity"/>
    <property type="evidence" value="ECO:0007669"/>
    <property type="project" value="InterPro"/>
</dbReference>